<reference evidence="2 3" key="1">
    <citation type="journal article" date="2017" name="Genome Biol. Evol.">
        <title>Phytophthora megakarya and P. palmivora, closely related causal agents of cacao black pod rot, underwent increases in genome sizes and gene numbers by different mechanisms.</title>
        <authorList>
            <person name="Ali S.S."/>
            <person name="Shao J."/>
            <person name="Lary D.J."/>
            <person name="Kronmiller B."/>
            <person name="Shen D."/>
            <person name="Strem M.D."/>
            <person name="Amoako-Attah I."/>
            <person name="Akrofi A.Y."/>
            <person name="Begoude B.A."/>
            <person name="Ten Hoopen G.M."/>
            <person name="Coulibaly K."/>
            <person name="Kebe B.I."/>
            <person name="Melnick R.L."/>
            <person name="Guiltinan M.J."/>
            <person name="Tyler B.M."/>
            <person name="Meinhardt L.W."/>
            <person name="Bailey B.A."/>
        </authorList>
    </citation>
    <scope>NUCLEOTIDE SEQUENCE [LARGE SCALE GENOMIC DNA]</scope>
    <source>
        <strain evidence="3">sbr112.9</strain>
    </source>
</reference>
<name>A0A2P4XBB9_9STRA</name>
<keyword evidence="3" id="KW-1185">Reference proteome</keyword>
<comment type="caution">
    <text evidence="2">The sequence shown here is derived from an EMBL/GenBank/DDBJ whole genome shotgun (WGS) entry which is preliminary data.</text>
</comment>
<protein>
    <submittedName>
        <fullName evidence="2">Uncharacterized protein</fullName>
    </submittedName>
</protein>
<feature type="compositionally biased region" description="Basic and acidic residues" evidence="1">
    <location>
        <begin position="122"/>
        <end position="135"/>
    </location>
</feature>
<accession>A0A2P4XBB9</accession>
<evidence type="ECO:0000313" key="2">
    <source>
        <dbReference type="EMBL" id="POM62851.1"/>
    </source>
</evidence>
<feature type="region of interest" description="Disordered" evidence="1">
    <location>
        <begin position="116"/>
        <end position="146"/>
    </location>
</feature>
<dbReference type="Proteomes" id="UP000237271">
    <property type="component" value="Unassembled WGS sequence"/>
</dbReference>
<proteinExistence type="predicted"/>
<evidence type="ECO:0000256" key="1">
    <source>
        <dbReference type="SAM" id="MobiDB-lite"/>
    </source>
</evidence>
<dbReference type="AlphaFoldDB" id="A0A2P4XBB9"/>
<gene>
    <name evidence="2" type="ORF">PHPALM_27938</name>
</gene>
<dbReference type="EMBL" id="NCKW01015489">
    <property type="protein sequence ID" value="POM62851.1"/>
    <property type="molecule type" value="Genomic_DNA"/>
</dbReference>
<organism evidence="2 3">
    <name type="scientific">Phytophthora palmivora</name>
    <dbReference type="NCBI Taxonomy" id="4796"/>
    <lineage>
        <taxon>Eukaryota</taxon>
        <taxon>Sar</taxon>
        <taxon>Stramenopiles</taxon>
        <taxon>Oomycota</taxon>
        <taxon>Peronosporomycetes</taxon>
        <taxon>Peronosporales</taxon>
        <taxon>Peronosporaceae</taxon>
        <taxon>Phytophthora</taxon>
    </lineage>
</organism>
<evidence type="ECO:0000313" key="3">
    <source>
        <dbReference type="Proteomes" id="UP000237271"/>
    </source>
</evidence>
<sequence>MYLENVILFSTLDIASGYWNVHMAVHSIEKNSVDVQIWSLRVASHVIWVVQCSTSFLEDDVEHTSRLELADLSCLLGRLCSVQRRFPTHLIRLKQVLEWFRSTGFKLKMKRLTPSDILPNPEKSEGNDERNETPRHSYATSISGSS</sequence>